<gene>
    <name evidence="1" type="ORF">CFOL_v3_35402</name>
</gene>
<dbReference type="OrthoDB" id="2286242at2759"/>
<dbReference type="Gene3D" id="3.30.70.270">
    <property type="match status" value="1"/>
</dbReference>
<dbReference type="InParanoid" id="A0A1Q3DIG2"/>
<feature type="non-terminal residue" evidence="1">
    <location>
        <position position="1"/>
    </location>
</feature>
<dbReference type="InterPro" id="IPR043128">
    <property type="entry name" value="Rev_trsase/Diguanyl_cyclase"/>
</dbReference>
<dbReference type="AlphaFoldDB" id="A0A1Q3DIG2"/>
<reference evidence="2" key="1">
    <citation type="submission" date="2016-04" db="EMBL/GenBank/DDBJ databases">
        <title>Cephalotus genome sequencing.</title>
        <authorList>
            <person name="Fukushima K."/>
            <person name="Hasebe M."/>
            <person name="Fang X."/>
        </authorList>
    </citation>
    <scope>NUCLEOTIDE SEQUENCE [LARGE SCALE GENOMIC DNA]</scope>
    <source>
        <strain evidence="2">cv. St1</strain>
    </source>
</reference>
<comment type="caution">
    <text evidence="1">The sequence shown here is derived from an EMBL/GenBank/DDBJ whole genome shotgun (WGS) entry which is preliminary data.</text>
</comment>
<dbReference type="InterPro" id="IPR043502">
    <property type="entry name" value="DNA/RNA_pol_sf"/>
</dbReference>
<accession>A0A1Q3DIG2</accession>
<evidence type="ECO:0000313" key="2">
    <source>
        <dbReference type="Proteomes" id="UP000187406"/>
    </source>
</evidence>
<name>A0A1Q3DIG2_CEPFO</name>
<protein>
    <submittedName>
        <fullName evidence="1">Uncharacterized protein</fullName>
    </submittedName>
</protein>
<organism evidence="1 2">
    <name type="scientific">Cephalotus follicularis</name>
    <name type="common">Albany pitcher plant</name>
    <dbReference type="NCBI Taxonomy" id="3775"/>
    <lineage>
        <taxon>Eukaryota</taxon>
        <taxon>Viridiplantae</taxon>
        <taxon>Streptophyta</taxon>
        <taxon>Embryophyta</taxon>
        <taxon>Tracheophyta</taxon>
        <taxon>Spermatophyta</taxon>
        <taxon>Magnoliopsida</taxon>
        <taxon>eudicotyledons</taxon>
        <taxon>Gunneridae</taxon>
        <taxon>Pentapetalae</taxon>
        <taxon>rosids</taxon>
        <taxon>fabids</taxon>
        <taxon>Oxalidales</taxon>
        <taxon>Cephalotaceae</taxon>
        <taxon>Cephalotus</taxon>
    </lineage>
</organism>
<feature type="non-terminal residue" evidence="1">
    <location>
        <position position="226"/>
    </location>
</feature>
<keyword evidence="2" id="KW-1185">Reference proteome</keyword>
<dbReference type="Proteomes" id="UP000187406">
    <property type="component" value="Unassembled WGS sequence"/>
</dbReference>
<dbReference type="EMBL" id="BDDD01008587">
    <property type="protein sequence ID" value="GAV92018.1"/>
    <property type="molecule type" value="Genomic_DNA"/>
</dbReference>
<evidence type="ECO:0000313" key="1">
    <source>
        <dbReference type="EMBL" id="GAV92018.1"/>
    </source>
</evidence>
<proteinExistence type="predicted"/>
<dbReference type="SUPFAM" id="SSF56672">
    <property type="entry name" value="DNA/RNA polymerases"/>
    <property type="match status" value="1"/>
</dbReference>
<sequence>HIHFIKQEMSLQKFEEQLQIPTIQQKIQTLKDKIILNLCDLPDAFWYRKCHMVSLPYEKDFSEQNIHTKARPIQMARELMKHCKKETEELIAKKLIRPSKSILFAENFSDIITDKQLQRFLGSLNYIRDFILILQHLCIPLYKRLRKTPPLWMDKHTQLIDILNQKFLIIVDCAATNSILTKDVKNLVSKQIFARWQGILSSFDFTIQRIKGDSNSKLDYLTLELL</sequence>